<reference evidence="4" key="1">
    <citation type="journal article" date="2019" name="Int. J. Syst. Evol. Microbiol.">
        <title>The Global Catalogue of Microorganisms (GCM) 10K type strain sequencing project: providing services to taxonomists for standard genome sequencing and annotation.</title>
        <authorList>
            <consortium name="The Broad Institute Genomics Platform"/>
            <consortium name="The Broad Institute Genome Sequencing Center for Infectious Disease"/>
            <person name="Wu L."/>
            <person name="Ma J."/>
        </authorList>
    </citation>
    <scope>NUCLEOTIDE SEQUENCE [LARGE SCALE GENOMIC DNA]</scope>
    <source>
        <strain evidence="4">JCM 17342</strain>
    </source>
</reference>
<sequence length="136" mass="14751">MSGSGTPPGAEHGGPYVESTEIPQVSIGGVGPGGGYTVDPDGAPRLIRALREARDKLLELRDLEGRFGHVPMPEDPYSVAAVEAIKRRLGREPGGYAWANQGGIDQLDRLIEKLEASLKIYRDAEERNRRKFGRGV</sequence>
<evidence type="ECO:0008006" key="5">
    <source>
        <dbReference type="Google" id="ProtNLM"/>
    </source>
</evidence>
<dbReference type="EMBL" id="BAABAL010000026">
    <property type="protein sequence ID" value="GAA4034829.1"/>
    <property type="molecule type" value="Genomic_DNA"/>
</dbReference>
<organism evidence="3 4">
    <name type="scientific">Allokutzneria multivorans</name>
    <dbReference type="NCBI Taxonomy" id="1142134"/>
    <lineage>
        <taxon>Bacteria</taxon>
        <taxon>Bacillati</taxon>
        <taxon>Actinomycetota</taxon>
        <taxon>Actinomycetes</taxon>
        <taxon>Pseudonocardiales</taxon>
        <taxon>Pseudonocardiaceae</taxon>
        <taxon>Allokutzneria</taxon>
    </lineage>
</organism>
<proteinExistence type="predicted"/>
<evidence type="ECO:0000256" key="1">
    <source>
        <dbReference type="SAM" id="Coils"/>
    </source>
</evidence>
<dbReference type="Proteomes" id="UP001501747">
    <property type="component" value="Unassembled WGS sequence"/>
</dbReference>
<feature type="region of interest" description="Disordered" evidence="2">
    <location>
        <begin position="1"/>
        <end position="41"/>
    </location>
</feature>
<evidence type="ECO:0000256" key="2">
    <source>
        <dbReference type="SAM" id="MobiDB-lite"/>
    </source>
</evidence>
<keyword evidence="1" id="KW-0175">Coiled coil</keyword>
<keyword evidence="4" id="KW-1185">Reference proteome</keyword>
<name>A0ABP7U2Y9_9PSEU</name>
<dbReference type="RefSeq" id="WP_344885069.1">
    <property type="nucleotide sequence ID" value="NZ_BAABAL010000026.1"/>
</dbReference>
<evidence type="ECO:0000313" key="4">
    <source>
        <dbReference type="Proteomes" id="UP001501747"/>
    </source>
</evidence>
<comment type="caution">
    <text evidence="3">The sequence shown here is derived from an EMBL/GenBank/DDBJ whole genome shotgun (WGS) entry which is preliminary data.</text>
</comment>
<protein>
    <recommendedName>
        <fullName evidence="5">PE family protein</fullName>
    </recommendedName>
</protein>
<evidence type="ECO:0000313" key="3">
    <source>
        <dbReference type="EMBL" id="GAA4034829.1"/>
    </source>
</evidence>
<feature type="coiled-coil region" evidence="1">
    <location>
        <begin position="104"/>
        <end position="131"/>
    </location>
</feature>
<accession>A0ABP7U2Y9</accession>
<gene>
    <name evidence="3" type="ORF">GCM10022247_70200</name>
</gene>